<sequence>MNLDKYLSAILIFACFYSCTNIHENKNPRYQKNSISPHQESYTLQISDTIRLPLDHYSIPLNRSINTFSLNNATYYSFINKFKGTIYIYKYNRESLVKKIPIDQEILEKYNNITGLHIVSFDSIFVFDYNKTSYLLLNQKGKLQSTLAPPDSSFKSVKYPPSPKGWMTMPIVKRGSQLITAGYKTGEMTDETKRNRPITLIFDSQTEETHFQGYYPEVYREGNWGGSLYRRFYYTYNPFEDLFIYSFPADHHVSVSQHTPQNTFKKYYAGSKIIPSINSMGQSKYFSFSKMDRRKHFAKNYSYGPIYFDPYRNRYYRIAEKKIKDFKDDLYKEKLLIGLNSDFKKIFEFDLSNYFQNKIYTYGIFVTQEGLNVQVLDGNEDQITIKVVTFYDDEN</sequence>
<protein>
    <submittedName>
        <fullName evidence="1">DUF4221 family protein</fullName>
    </submittedName>
</protein>
<organism evidence="1 2">
    <name type="scientific">Fodinibius halophilus</name>
    <dbReference type="NCBI Taxonomy" id="1736908"/>
    <lineage>
        <taxon>Bacteria</taxon>
        <taxon>Pseudomonadati</taxon>
        <taxon>Balneolota</taxon>
        <taxon>Balneolia</taxon>
        <taxon>Balneolales</taxon>
        <taxon>Balneolaceae</taxon>
        <taxon>Fodinibius</taxon>
    </lineage>
</organism>
<dbReference type="InterPro" id="IPR025316">
    <property type="entry name" value="DUF4221"/>
</dbReference>
<dbReference type="RefSeq" id="WP_165267523.1">
    <property type="nucleotide sequence ID" value="NZ_JAALLS010000007.1"/>
</dbReference>
<dbReference type="EMBL" id="JAALLS010000007">
    <property type="protein sequence ID" value="NGP88120.1"/>
    <property type="molecule type" value="Genomic_DNA"/>
</dbReference>
<accession>A0A6M1THJ2</accession>
<proteinExistence type="predicted"/>
<comment type="caution">
    <text evidence="1">The sequence shown here is derived from an EMBL/GenBank/DDBJ whole genome shotgun (WGS) entry which is preliminary data.</text>
</comment>
<reference evidence="1 2" key="1">
    <citation type="submission" date="2020-02" db="EMBL/GenBank/DDBJ databases">
        <title>Aliifodinibius halophilus 2W32, complete genome.</title>
        <authorList>
            <person name="Li Y."/>
            <person name="Wu S."/>
        </authorList>
    </citation>
    <scope>NUCLEOTIDE SEQUENCE [LARGE SCALE GENOMIC DNA]</scope>
    <source>
        <strain evidence="1 2">2W32</strain>
    </source>
</reference>
<dbReference type="AlphaFoldDB" id="A0A6M1THJ2"/>
<gene>
    <name evidence="1" type="ORF">G3569_07120</name>
</gene>
<dbReference type="Proteomes" id="UP000479132">
    <property type="component" value="Unassembled WGS sequence"/>
</dbReference>
<evidence type="ECO:0000313" key="2">
    <source>
        <dbReference type="Proteomes" id="UP000479132"/>
    </source>
</evidence>
<keyword evidence="2" id="KW-1185">Reference proteome</keyword>
<name>A0A6M1THJ2_9BACT</name>
<evidence type="ECO:0000313" key="1">
    <source>
        <dbReference type="EMBL" id="NGP88120.1"/>
    </source>
</evidence>
<dbReference type="Pfam" id="PF13970">
    <property type="entry name" value="DUF4221"/>
    <property type="match status" value="1"/>
</dbReference>